<comment type="caution">
    <text evidence="2">The sequence shown here is derived from an EMBL/GenBank/DDBJ whole genome shotgun (WGS) entry which is preliminary data.</text>
</comment>
<accession>J0WYG8</accession>
<dbReference type="AlphaFoldDB" id="J0WYG8"/>
<evidence type="ECO:0000256" key="1">
    <source>
        <dbReference type="SAM" id="MobiDB-lite"/>
    </source>
</evidence>
<dbReference type="EMBL" id="AKFS01000231">
    <property type="protein sequence ID" value="EJF41361.1"/>
    <property type="molecule type" value="Genomic_DNA"/>
</dbReference>
<organism evidence="2 3">
    <name type="scientific">Schaalia georgiae F0490</name>
    <dbReference type="NCBI Taxonomy" id="1125717"/>
    <lineage>
        <taxon>Bacteria</taxon>
        <taxon>Bacillati</taxon>
        <taxon>Actinomycetota</taxon>
        <taxon>Actinomycetes</taxon>
        <taxon>Actinomycetales</taxon>
        <taxon>Actinomycetaceae</taxon>
        <taxon>Schaalia</taxon>
    </lineage>
</organism>
<reference evidence="2 3" key="1">
    <citation type="submission" date="2012-05" db="EMBL/GenBank/DDBJ databases">
        <authorList>
            <person name="Harkins D.M."/>
            <person name="Madupu R."/>
            <person name="Durkin A.S."/>
            <person name="Torralba M."/>
            <person name="Methe B."/>
            <person name="Sutton G.G."/>
            <person name="Nelson K.E."/>
        </authorList>
    </citation>
    <scope>NUCLEOTIDE SEQUENCE [LARGE SCALE GENOMIC DNA]</scope>
    <source>
        <strain evidence="2 3">F0490</strain>
    </source>
</reference>
<proteinExistence type="predicted"/>
<dbReference type="Proteomes" id="UP000004578">
    <property type="component" value="Unassembled WGS sequence"/>
</dbReference>
<evidence type="ECO:0000313" key="3">
    <source>
        <dbReference type="Proteomes" id="UP000004578"/>
    </source>
</evidence>
<sequence>MSAKTFMPRLSAIEARARLAAAEPHRSHDRSHALPPSS</sequence>
<keyword evidence="3" id="KW-1185">Reference proteome</keyword>
<feature type="compositionally biased region" description="Basic and acidic residues" evidence="1">
    <location>
        <begin position="23"/>
        <end position="32"/>
    </location>
</feature>
<evidence type="ECO:0000313" key="2">
    <source>
        <dbReference type="EMBL" id="EJF41361.1"/>
    </source>
</evidence>
<protein>
    <submittedName>
        <fullName evidence="2">Uncharacterized protein</fullName>
    </submittedName>
</protein>
<name>J0WYG8_9ACTO</name>
<gene>
    <name evidence="2" type="ORF">HMPREF1317_1301</name>
</gene>
<feature type="region of interest" description="Disordered" evidence="1">
    <location>
        <begin position="19"/>
        <end position="38"/>
    </location>
</feature>